<accession>A0A4E0RSS3</accession>
<dbReference type="AlphaFoldDB" id="A0A4E0RSS3"/>
<organism evidence="2 3">
    <name type="scientific">Fasciola hepatica</name>
    <name type="common">Liver fluke</name>
    <dbReference type="NCBI Taxonomy" id="6192"/>
    <lineage>
        <taxon>Eukaryota</taxon>
        <taxon>Metazoa</taxon>
        <taxon>Spiralia</taxon>
        <taxon>Lophotrochozoa</taxon>
        <taxon>Platyhelminthes</taxon>
        <taxon>Trematoda</taxon>
        <taxon>Digenea</taxon>
        <taxon>Plagiorchiida</taxon>
        <taxon>Echinostomata</taxon>
        <taxon>Echinostomatoidea</taxon>
        <taxon>Fasciolidae</taxon>
        <taxon>Fasciola</taxon>
    </lineage>
</organism>
<feature type="compositionally biased region" description="Polar residues" evidence="1">
    <location>
        <begin position="305"/>
        <end position="314"/>
    </location>
</feature>
<evidence type="ECO:0000313" key="2">
    <source>
        <dbReference type="EMBL" id="THD24178.1"/>
    </source>
</evidence>
<reference evidence="2" key="1">
    <citation type="submission" date="2019-03" db="EMBL/GenBank/DDBJ databases">
        <title>Improved annotation for the trematode Fasciola hepatica.</title>
        <authorList>
            <person name="Choi Y.-J."/>
            <person name="Martin J."/>
            <person name="Mitreva M."/>
        </authorList>
    </citation>
    <scope>NUCLEOTIDE SEQUENCE [LARGE SCALE GENOMIC DNA]</scope>
</reference>
<sequence length="689" mass="78581">MSRCHKEICSHPSCWEYFRRLENGLIPLHPTTQDLAVDQVHDSSEKCPSQILKLLATRLFEFKFADEKKVRKNMGRENFTRKISSDPCHLLENINDTDQTKGEVNKNSLSDKFGETTAVSREMDWLRLSNLSKGLDTRTDTNSVYSWEPSRISSEKASIRTRRYQVESYSRADRSFYLAPITEETPRTTNISRESKKHSSAKYHKVTGKLQNSDREENETAKTTRSIFRSYLNKQAQLARLIPLAQKVRRHLCPSMLCNSVKRIGVGVQSLSPKTIGPRGKTKEKGFRERFMVVPEYKKCPMDEPNSQPYTGQNHKPHSPAPQRISSPNTKQCAEINPMGQRNRPSLQKNQSADLQEHSGHPVSFNPVEKLNQCEALISPNNPAPFPLENQTTDKSCQYSHDTNQISNNGVNLVNCQSSKVIFCSTSPARRCNSSPVKSDKEQRPYRLHSPRIGELKMTTDYQLVLDSMTHLYNSHPSFNGFDLLLNWSRQQSVDISPQLAPTNTRRTSDPQSPVTFRLTNPTIAFSSGTGKKRKEAVAYRTPCFVPRLPHKRSLHRPTSNSRITRARSCIYRDDRSRFRQFGETDSLNPITPADVTNMDQNIPFVRLNTNRNMRFKRHRIGSLGDTGCGSQWDHEDQLIPPPPPSPECKLAEYMLAKGMTVKPPLQKTEDAVVVTSKKKRQTKQLRPS</sequence>
<protein>
    <submittedName>
        <fullName evidence="2">Uncharacterized protein</fullName>
    </submittedName>
</protein>
<name>A0A4E0RSS3_FASHE</name>
<dbReference type="Proteomes" id="UP000230066">
    <property type="component" value="Unassembled WGS sequence"/>
</dbReference>
<feature type="compositionally biased region" description="Basic and acidic residues" evidence="1">
    <location>
        <begin position="212"/>
        <end position="222"/>
    </location>
</feature>
<evidence type="ECO:0000313" key="3">
    <source>
        <dbReference type="Proteomes" id="UP000230066"/>
    </source>
</evidence>
<comment type="caution">
    <text evidence="2">The sequence shown here is derived from an EMBL/GenBank/DDBJ whole genome shotgun (WGS) entry which is preliminary data.</text>
</comment>
<feature type="compositionally biased region" description="Basic residues" evidence="1">
    <location>
        <begin position="195"/>
        <end position="207"/>
    </location>
</feature>
<feature type="region of interest" description="Disordered" evidence="1">
    <location>
        <begin position="298"/>
        <end position="366"/>
    </location>
</feature>
<proteinExistence type="predicted"/>
<evidence type="ECO:0000256" key="1">
    <source>
        <dbReference type="SAM" id="MobiDB-lite"/>
    </source>
</evidence>
<feature type="region of interest" description="Disordered" evidence="1">
    <location>
        <begin position="187"/>
        <end position="223"/>
    </location>
</feature>
<gene>
    <name evidence="2" type="ORF">D915_005045</name>
</gene>
<feature type="compositionally biased region" description="Polar residues" evidence="1">
    <location>
        <begin position="343"/>
        <end position="354"/>
    </location>
</feature>
<dbReference type="EMBL" id="JXXN02001740">
    <property type="protein sequence ID" value="THD24178.1"/>
    <property type="molecule type" value="Genomic_DNA"/>
</dbReference>
<keyword evidence="3" id="KW-1185">Reference proteome</keyword>